<name>A0AAE9ZAN4_9GAMM</name>
<dbReference type="AlphaFoldDB" id="A0AAE9ZAN4"/>
<organism evidence="1 2">
    <name type="scientific">Thalassomonas viridans</name>
    <dbReference type="NCBI Taxonomy" id="137584"/>
    <lineage>
        <taxon>Bacteria</taxon>
        <taxon>Pseudomonadati</taxon>
        <taxon>Pseudomonadota</taxon>
        <taxon>Gammaproteobacteria</taxon>
        <taxon>Alteromonadales</taxon>
        <taxon>Colwelliaceae</taxon>
        <taxon>Thalassomonas</taxon>
    </lineage>
</organism>
<evidence type="ECO:0000313" key="2">
    <source>
        <dbReference type="Proteomes" id="UP000032352"/>
    </source>
</evidence>
<dbReference type="InterPro" id="IPR027635">
    <property type="entry name" value="Lantibiotic2_lead_pep_dom"/>
</dbReference>
<sequence>MSVSQIVKSWKDPAYRRSLSQGQLQKIPGHPAATNELDKEVMDGNPQAFTAMGSAICSPCPPRHCF</sequence>
<dbReference type="GO" id="GO:0042742">
    <property type="term" value="P:defense response to bacterium"/>
    <property type="evidence" value="ECO:0007669"/>
    <property type="project" value="InterPro"/>
</dbReference>
<accession>A0AAE9ZAN4</accession>
<dbReference type="RefSeq" id="WP_084724180.1">
    <property type="nucleotide sequence ID" value="NZ_CP059734.1"/>
</dbReference>
<protein>
    <submittedName>
        <fullName evidence="1">Mersacidin/lichenicidin family type 2 lantibiotic</fullName>
    </submittedName>
</protein>
<proteinExistence type="predicted"/>
<reference evidence="1 2" key="1">
    <citation type="journal article" date="2015" name="Genome Announc.">
        <title>Draft Genome Sequences of Marine Isolates of Thalassomonas viridans and Thalassomonas actiniarum.</title>
        <authorList>
            <person name="Olonade I."/>
            <person name="van Zyl L.J."/>
            <person name="Trindade M."/>
        </authorList>
    </citation>
    <scope>NUCLEOTIDE SEQUENCE [LARGE SCALE GENOMIC DNA]</scope>
    <source>
        <strain evidence="1 2">XOM25</strain>
    </source>
</reference>
<gene>
    <name evidence="1" type="ORF">SG34_031040</name>
</gene>
<dbReference type="EMBL" id="CP059734">
    <property type="protein sequence ID" value="WDE09202.1"/>
    <property type="molecule type" value="Genomic_DNA"/>
</dbReference>
<dbReference type="NCBIfam" id="TIGR03898">
    <property type="entry name" value="lanti_MRSA_kill"/>
    <property type="match status" value="1"/>
</dbReference>
<keyword evidence="2" id="KW-1185">Reference proteome</keyword>
<dbReference type="Proteomes" id="UP000032352">
    <property type="component" value="Chromosome pTvir"/>
</dbReference>
<evidence type="ECO:0000313" key="1">
    <source>
        <dbReference type="EMBL" id="WDE09202.1"/>
    </source>
</evidence>
<reference evidence="1 2" key="2">
    <citation type="journal article" date="2022" name="Mar. Drugs">
        <title>Bioassay-Guided Fractionation Leads to the Detection of Cholic Acid Generated by the Rare Thalassomonas sp.</title>
        <authorList>
            <person name="Pheiffer F."/>
            <person name="Schneider Y.K."/>
            <person name="Hansen E.H."/>
            <person name="Andersen J.H."/>
            <person name="Isaksson J."/>
            <person name="Busche T."/>
            <person name="R C."/>
            <person name="Kalinowski J."/>
            <person name="Zyl L.V."/>
            <person name="Trindade M."/>
        </authorList>
    </citation>
    <scope>NUCLEOTIDE SEQUENCE [LARGE SCALE GENOMIC DNA]</scope>
    <source>
        <strain evidence="1 2">XOM25</strain>
    </source>
</reference>
<dbReference type="KEGG" id="tvd:SG34_031040"/>